<dbReference type="Proteomes" id="UP000663845">
    <property type="component" value="Unassembled WGS sequence"/>
</dbReference>
<evidence type="ECO:0000313" key="4">
    <source>
        <dbReference type="Proteomes" id="UP000663845"/>
    </source>
</evidence>
<feature type="chain" id="PRO_5036226633" evidence="1">
    <location>
        <begin position="22"/>
        <end position="394"/>
    </location>
</feature>
<evidence type="ECO:0000313" key="3">
    <source>
        <dbReference type="EMBL" id="CAF4135846.1"/>
    </source>
</evidence>
<organism evidence="2 4">
    <name type="scientific">Adineta steineri</name>
    <dbReference type="NCBI Taxonomy" id="433720"/>
    <lineage>
        <taxon>Eukaryota</taxon>
        <taxon>Metazoa</taxon>
        <taxon>Spiralia</taxon>
        <taxon>Gnathifera</taxon>
        <taxon>Rotifera</taxon>
        <taxon>Eurotatoria</taxon>
        <taxon>Bdelloidea</taxon>
        <taxon>Adinetida</taxon>
        <taxon>Adinetidae</taxon>
        <taxon>Adineta</taxon>
    </lineage>
</organism>
<accession>A0A814Z0G3</accession>
<comment type="caution">
    <text evidence="2">The sequence shown here is derived from an EMBL/GenBank/DDBJ whole genome shotgun (WGS) entry which is preliminary data.</text>
</comment>
<dbReference type="AlphaFoldDB" id="A0A814Z0G3"/>
<evidence type="ECO:0000256" key="1">
    <source>
        <dbReference type="SAM" id="SignalP"/>
    </source>
</evidence>
<dbReference type="EMBL" id="CAJOAZ010006481">
    <property type="protein sequence ID" value="CAF4135846.1"/>
    <property type="molecule type" value="Genomic_DNA"/>
</dbReference>
<name>A0A814Z0G3_9BILA</name>
<feature type="signal peptide" evidence="1">
    <location>
        <begin position="1"/>
        <end position="21"/>
    </location>
</feature>
<protein>
    <submittedName>
        <fullName evidence="2">Uncharacterized protein</fullName>
    </submittedName>
</protein>
<evidence type="ECO:0000313" key="2">
    <source>
        <dbReference type="EMBL" id="CAF1237283.1"/>
    </source>
</evidence>
<dbReference type="EMBL" id="CAJNOG010000428">
    <property type="protein sequence ID" value="CAF1237283.1"/>
    <property type="molecule type" value="Genomic_DNA"/>
</dbReference>
<keyword evidence="1" id="KW-0732">Signal</keyword>
<dbReference type="Proteomes" id="UP000663844">
    <property type="component" value="Unassembled WGS sequence"/>
</dbReference>
<gene>
    <name evidence="2" type="ORF">JYZ213_LOCUS28876</name>
    <name evidence="3" type="ORF">OXD698_LOCUS37269</name>
</gene>
<reference evidence="2" key="1">
    <citation type="submission" date="2021-02" db="EMBL/GenBank/DDBJ databases">
        <authorList>
            <person name="Nowell W R."/>
        </authorList>
    </citation>
    <scope>NUCLEOTIDE SEQUENCE</scope>
</reference>
<proteinExistence type="predicted"/>
<sequence>MTNMMIIFILFNILFINSVVCNGLFYIQRNSSCCFETIVNSTANNNSTYGDCFTFDWQQISTMTINYTTYMDPNTNEAYYIYIGALTVLGAFDNYDLNYYCPPDGYNDAGGDGCTTLSNTQLCILYINALDGKLYGIDIILSGTPFPSPSTLKENQPPFGKATHKFDSGITIKSTGYLQICKSENSNRCPNQNLVSYKIPRPFPSNTGYGIYGVESKNLITNSVWIMDDANQLLIVTAGNIFFYFNASGFFQYDYNSNTCVWHPNCNYTCEIYNYDSRYLDYAGEWVITKKWGIDNIEPTVVKAWIGLAVDAAGVFPVVLYIHNQTNHYVGFDKLDTTLGNKKTATYWYIVHENTIPRTSIEGFHPNVEELRCANKLTDWTDIKHNTLRDWTDI</sequence>